<dbReference type="RefSeq" id="XP_029217556.1">
    <property type="nucleotide sequence ID" value="XM_029366125.1"/>
</dbReference>
<feature type="domain" description="IFT52 central" evidence="2">
    <location>
        <begin position="341"/>
        <end position="422"/>
    </location>
</feature>
<sequence>MHSAAEQMFPRPPRTGGIPVTEDTQQALSGSVNPPLSTKPAVVLFDVSKNEAGDPSSCYRNLCRALKQQGLQCRINEQSLVPANLQDVGVVVLAQPTQPFTASEFEALKTFFEQGGSLLILLGEGGELRAGTNVNYFLEEYGMTVCCDAVVRMTVASSTYAHPKEAFIGDGILCRDALNRCAQSKETGSSGARARDRSSASRGTGILCDVLHTHASEAQSGQRSVTLECGDEIPFLFPYGATVSVQKPAFPFLSSGITAHPSKRPLAAAYAHPGGGRLAAIGSYRIFDNDFLEKENNPRVQQLLFRWLLAPGGEEANILRPPTEDQASLEPSQPVPDTTSLAERPMPCFHETDEVLPSDFRNLFEAERFALDTSHIAEIRQLYRQLGVKYEPLTMIPPEIVVPLPRLRPAVHPPILPKIPPPPLELFDIDAEIASPRTRLVQLANQCTDDSDLEIHLQRAAYFVPVPLLPCEDMGIQAEDRMARNILCSLLYRVIELKRTDSASAATEGLREAS</sequence>
<dbReference type="Pfam" id="PF23352">
    <property type="entry name" value="IFT52_central"/>
    <property type="match status" value="1"/>
</dbReference>
<feature type="region of interest" description="Disordered" evidence="1">
    <location>
        <begin position="1"/>
        <end position="21"/>
    </location>
</feature>
<dbReference type="Proteomes" id="UP000224006">
    <property type="component" value="Chromosome VII"/>
</dbReference>
<keyword evidence="4" id="KW-0969">Cilium</keyword>
<feature type="compositionally biased region" description="Polar residues" evidence="1">
    <location>
        <begin position="325"/>
        <end position="341"/>
    </location>
</feature>
<keyword evidence="5" id="KW-1185">Reference proteome</keyword>
<evidence type="ECO:0000313" key="4">
    <source>
        <dbReference type="EMBL" id="PFH33547.1"/>
    </source>
</evidence>
<dbReference type="GO" id="GO:0005814">
    <property type="term" value="C:centriole"/>
    <property type="evidence" value="ECO:0007669"/>
    <property type="project" value="TreeGrafter"/>
</dbReference>
<dbReference type="InterPro" id="IPR039975">
    <property type="entry name" value="IFT52"/>
</dbReference>
<dbReference type="InterPro" id="IPR055458">
    <property type="entry name" value="IFT52_GIFT"/>
</dbReference>
<keyword evidence="4" id="KW-0966">Cell projection</keyword>
<dbReference type="InterPro" id="IPR055460">
    <property type="entry name" value="IFT52_central"/>
</dbReference>
<dbReference type="InterPro" id="IPR029062">
    <property type="entry name" value="Class_I_gatase-like"/>
</dbReference>
<accession>A0A2A9MD64</accession>
<keyword evidence="4" id="KW-0282">Flagellum</keyword>
<feature type="region of interest" description="Disordered" evidence="1">
    <location>
        <begin position="316"/>
        <end position="344"/>
    </location>
</feature>
<dbReference type="GO" id="GO:0060271">
    <property type="term" value="P:cilium assembly"/>
    <property type="evidence" value="ECO:0007669"/>
    <property type="project" value="TreeGrafter"/>
</dbReference>
<comment type="caution">
    <text evidence="4">The sequence shown here is derived from an EMBL/GenBank/DDBJ whole genome shotgun (WGS) entry which is preliminary data.</text>
</comment>
<dbReference type="Pfam" id="PF23355">
    <property type="entry name" value="IFT52_GIFT"/>
    <property type="match status" value="1"/>
</dbReference>
<protein>
    <submittedName>
        <fullName evidence="4">Intraflagellar transport 52 (Protein NGD5) family protein</fullName>
    </submittedName>
</protein>
<dbReference type="OrthoDB" id="10259368at2759"/>
<proteinExistence type="predicted"/>
<dbReference type="PANTHER" id="PTHR12969">
    <property type="entry name" value="NGD5/OSM-6/IFT52"/>
    <property type="match status" value="1"/>
</dbReference>
<feature type="domain" description="IFT52 GIFT" evidence="3">
    <location>
        <begin position="43"/>
        <end position="309"/>
    </location>
</feature>
<dbReference type="AlphaFoldDB" id="A0A2A9MD64"/>
<reference evidence="4 5" key="1">
    <citation type="submission" date="2017-09" db="EMBL/GenBank/DDBJ databases">
        <title>Genome sequencing of Besnoitia besnoiti strain Bb-Ger1.</title>
        <authorList>
            <person name="Schares G."/>
            <person name="Venepally P."/>
            <person name="Lorenzi H.A."/>
        </authorList>
    </citation>
    <scope>NUCLEOTIDE SEQUENCE [LARGE SCALE GENOMIC DNA]</scope>
    <source>
        <strain evidence="4 5">Bb-Ger1</strain>
    </source>
</reference>
<dbReference type="VEuPathDB" id="ToxoDB:BESB_077640"/>
<gene>
    <name evidence="4" type="ORF">BESB_077640</name>
</gene>
<dbReference type="GO" id="GO:0030992">
    <property type="term" value="C:intraciliary transport particle B"/>
    <property type="evidence" value="ECO:0007669"/>
    <property type="project" value="TreeGrafter"/>
</dbReference>
<dbReference type="CDD" id="cd23683">
    <property type="entry name" value="IFT52_CTD"/>
    <property type="match status" value="1"/>
</dbReference>
<dbReference type="Gene3D" id="6.10.250.2800">
    <property type="match status" value="1"/>
</dbReference>
<evidence type="ECO:0000256" key="1">
    <source>
        <dbReference type="SAM" id="MobiDB-lite"/>
    </source>
</evidence>
<dbReference type="GO" id="GO:0042073">
    <property type="term" value="P:intraciliary transport"/>
    <property type="evidence" value="ECO:0007669"/>
    <property type="project" value="TreeGrafter"/>
</dbReference>
<dbReference type="SUPFAM" id="SSF52317">
    <property type="entry name" value="Class I glutamine amidotransferase-like"/>
    <property type="match status" value="1"/>
</dbReference>
<dbReference type="EMBL" id="NWUJ01000008">
    <property type="protein sequence ID" value="PFH33547.1"/>
    <property type="molecule type" value="Genomic_DNA"/>
</dbReference>
<dbReference type="STRING" id="94643.A0A2A9MD64"/>
<name>A0A2A9MD64_BESBE</name>
<evidence type="ECO:0000259" key="2">
    <source>
        <dbReference type="Pfam" id="PF23352"/>
    </source>
</evidence>
<evidence type="ECO:0000259" key="3">
    <source>
        <dbReference type="Pfam" id="PF23355"/>
    </source>
</evidence>
<dbReference type="KEGG" id="bbes:BESB_077640"/>
<organism evidence="4 5">
    <name type="scientific">Besnoitia besnoiti</name>
    <name type="common">Apicomplexan protozoan</name>
    <dbReference type="NCBI Taxonomy" id="94643"/>
    <lineage>
        <taxon>Eukaryota</taxon>
        <taxon>Sar</taxon>
        <taxon>Alveolata</taxon>
        <taxon>Apicomplexa</taxon>
        <taxon>Conoidasida</taxon>
        <taxon>Coccidia</taxon>
        <taxon>Eucoccidiorida</taxon>
        <taxon>Eimeriorina</taxon>
        <taxon>Sarcocystidae</taxon>
        <taxon>Besnoitia</taxon>
    </lineage>
</organism>
<dbReference type="GeneID" id="40312690"/>
<evidence type="ECO:0000313" key="5">
    <source>
        <dbReference type="Proteomes" id="UP000224006"/>
    </source>
</evidence>
<dbReference type="PANTHER" id="PTHR12969:SF7">
    <property type="entry name" value="INTRAFLAGELLAR TRANSPORT PROTEIN 52 HOMOLOG"/>
    <property type="match status" value="1"/>
</dbReference>
<dbReference type="GO" id="GO:0005929">
    <property type="term" value="C:cilium"/>
    <property type="evidence" value="ECO:0007669"/>
    <property type="project" value="TreeGrafter"/>
</dbReference>